<keyword evidence="4 7" id="KW-0812">Transmembrane</keyword>
<accession>A0ABZ1SHC9</accession>
<keyword evidence="6 7" id="KW-0472">Membrane</keyword>
<feature type="domain" description="ABC transmembrane type-1" evidence="8">
    <location>
        <begin position="104"/>
        <end position="293"/>
    </location>
</feature>
<dbReference type="PANTHER" id="PTHR43386:SF1">
    <property type="entry name" value="D,D-DIPEPTIDE TRANSPORT SYSTEM PERMEASE PROTEIN DDPC-RELATED"/>
    <property type="match status" value="1"/>
</dbReference>
<evidence type="ECO:0000256" key="5">
    <source>
        <dbReference type="ARBA" id="ARBA00022989"/>
    </source>
</evidence>
<reference evidence="9" key="1">
    <citation type="submission" date="2022-10" db="EMBL/GenBank/DDBJ databases">
        <title>The complete genomes of actinobacterial strains from the NBC collection.</title>
        <authorList>
            <person name="Joergensen T.S."/>
            <person name="Alvarez Arevalo M."/>
            <person name="Sterndorff E.B."/>
            <person name="Faurdal D."/>
            <person name="Vuksanovic O."/>
            <person name="Mourched A.-S."/>
            <person name="Charusanti P."/>
            <person name="Shaw S."/>
            <person name="Blin K."/>
            <person name="Weber T."/>
        </authorList>
    </citation>
    <scope>NUCLEOTIDE SEQUENCE</scope>
    <source>
        <strain evidence="9">NBC_00254</strain>
    </source>
</reference>
<keyword evidence="3" id="KW-1003">Cell membrane</keyword>
<dbReference type="PROSITE" id="PS50928">
    <property type="entry name" value="ABC_TM1"/>
    <property type="match status" value="1"/>
</dbReference>
<feature type="transmembrane region" description="Helical" evidence="7">
    <location>
        <begin position="169"/>
        <end position="186"/>
    </location>
</feature>
<comment type="similarity">
    <text evidence="7">Belongs to the binding-protein-dependent transport system permease family.</text>
</comment>
<feature type="transmembrane region" description="Helical" evidence="7">
    <location>
        <begin position="233"/>
        <end position="252"/>
    </location>
</feature>
<evidence type="ECO:0000256" key="2">
    <source>
        <dbReference type="ARBA" id="ARBA00022448"/>
    </source>
</evidence>
<keyword evidence="5 7" id="KW-1133">Transmembrane helix</keyword>
<gene>
    <name evidence="9" type="ORF">OG913_19765</name>
</gene>
<protein>
    <submittedName>
        <fullName evidence="9">ABC transporter permease</fullName>
    </submittedName>
</protein>
<keyword evidence="10" id="KW-1185">Reference proteome</keyword>
<dbReference type="Proteomes" id="UP001432011">
    <property type="component" value="Chromosome"/>
</dbReference>
<dbReference type="Pfam" id="PF00528">
    <property type="entry name" value="BPD_transp_1"/>
    <property type="match status" value="1"/>
</dbReference>
<dbReference type="InterPro" id="IPR035906">
    <property type="entry name" value="MetI-like_sf"/>
</dbReference>
<dbReference type="Gene3D" id="1.10.3720.10">
    <property type="entry name" value="MetI-like"/>
    <property type="match status" value="1"/>
</dbReference>
<feature type="transmembrane region" description="Helical" evidence="7">
    <location>
        <begin position="272"/>
        <end position="292"/>
    </location>
</feature>
<dbReference type="PANTHER" id="PTHR43386">
    <property type="entry name" value="OLIGOPEPTIDE TRANSPORT SYSTEM PERMEASE PROTEIN APPC"/>
    <property type="match status" value="1"/>
</dbReference>
<dbReference type="RefSeq" id="WP_328708178.1">
    <property type="nucleotide sequence ID" value="NZ_CP108085.1"/>
</dbReference>
<evidence type="ECO:0000259" key="8">
    <source>
        <dbReference type="PROSITE" id="PS50928"/>
    </source>
</evidence>
<dbReference type="InterPro" id="IPR025966">
    <property type="entry name" value="OppC_N"/>
</dbReference>
<feature type="transmembrane region" description="Helical" evidence="7">
    <location>
        <begin position="143"/>
        <end position="163"/>
    </location>
</feature>
<evidence type="ECO:0000313" key="9">
    <source>
        <dbReference type="EMBL" id="WUP71689.1"/>
    </source>
</evidence>
<evidence type="ECO:0000256" key="4">
    <source>
        <dbReference type="ARBA" id="ARBA00022692"/>
    </source>
</evidence>
<organism evidence="9 10">
    <name type="scientific">Microbispora hainanensis</name>
    <dbReference type="NCBI Taxonomy" id="568844"/>
    <lineage>
        <taxon>Bacteria</taxon>
        <taxon>Bacillati</taxon>
        <taxon>Actinomycetota</taxon>
        <taxon>Actinomycetes</taxon>
        <taxon>Streptosporangiales</taxon>
        <taxon>Streptosporangiaceae</taxon>
        <taxon>Microbispora</taxon>
    </lineage>
</organism>
<comment type="subcellular location">
    <subcellularLocation>
        <location evidence="1 7">Cell membrane</location>
        <topology evidence="1 7">Multi-pass membrane protein</topology>
    </subcellularLocation>
</comment>
<dbReference type="EMBL" id="CP108085">
    <property type="protein sequence ID" value="WUP71689.1"/>
    <property type="molecule type" value="Genomic_DNA"/>
</dbReference>
<feature type="transmembrane region" description="Helical" evidence="7">
    <location>
        <begin position="42"/>
        <end position="65"/>
    </location>
</feature>
<evidence type="ECO:0000256" key="1">
    <source>
        <dbReference type="ARBA" id="ARBA00004651"/>
    </source>
</evidence>
<name>A0ABZ1SHC9_9ACTN</name>
<dbReference type="CDD" id="cd06261">
    <property type="entry name" value="TM_PBP2"/>
    <property type="match status" value="1"/>
</dbReference>
<sequence length="310" mass="32582">MSGQNGQNGQNMAYSEAPAGVAARLSGGRWTRAARRAPRSPVLERVAIAVAALMVVIAVVGPLLAPHDPYAVDLGSALRAPSAEHWFGTDANGRDILSRVLYGARVTLLATVVVIIAATLIGTLVGTVAALGGRVVDEVLMRICDIGLSLPAIILALGLAAALGQGLDSAVIALAATWWPGYARLVRTLVREVRDAEYVDAARMIGLTRARLVFRHILPNALDTLYVQTTLDVAAVMLVISGLSFVGVGAQVPSAEWGAMIAAAANNLTNGWWAVVFPGLAIMITAIAFNLVGDWLRVRNDPTIREGKAR</sequence>
<feature type="transmembrane region" description="Helical" evidence="7">
    <location>
        <begin position="108"/>
        <end position="131"/>
    </location>
</feature>
<dbReference type="SUPFAM" id="SSF161098">
    <property type="entry name" value="MetI-like"/>
    <property type="match status" value="1"/>
</dbReference>
<dbReference type="InterPro" id="IPR000515">
    <property type="entry name" value="MetI-like"/>
</dbReference>
<proteinExistence type="inferred from homology"/>
<evidence type="ECO:0000256" key="3">
    <source>
        <dbReference type="ARBA" id="ARBA00022475"/>
    </source>
</evidence>
<evidence type="ECO:0000256" key="7">
    <source>
        <dbReference type="RuleBase" id="RU363032"/>
    </source>
</evidence>
<dbReference type="InterPro" id="IPR050366">
    <property type="entry name" value="BP-dependent_transpt_permease"/>
</dbReference>
<dbReference type="Pfam" id="PF12911">
    <property type="entry name" value="OppC_N"/>
    <property type="match status" value="1"/>
</dbReference>
<evidence type="ECO:0000256" key="6">
    <source>
        <dbReference type="ARBA" id="ARBA00023136"/>
    </source>
</evidence>
<evidence type="ECO:0000313" key="10">
    <source>
        <dbReference type="Proteomes" id="UP001432011"/>
    </source>
</evidence>
<keyword evidence="2 7" id="KW-0813">Transport</keyword>